<evidence type="ECO:0000313" key="2">
    <source>
        <dbReference type="Proteomes" id="UP000028524"/>
    </source>
</evidence>
<keyword evidence="2" id="KW-1185">Reference proteome</keyword>
<name>A0A084R2Z8_STAC4</name>
<proteinExistence type="predicted"/>
<organism evidence="1 2">
    <name type="scientific">Stachybotrys chlorohalonatus (strain IBT 40285)</name>
    <dbReference type="NCBI Taxonomy" id="1283841"/>
    <lineage>
        <taxon>Eukaryota</taxon>
        <taxon>Fungi</taxon>
        <taxon>Dikarya</taxon>
        <taxon>Ascomycota</taxon>
        <taxon>Pezizomycotina</taxon>
        <taxon>Sordariomycetes</taxon>
        <taxon>Hypocreomycetidae</taxon>
        <taxon>Hypocreales</taxon>
        <taxon>Stachybotryaceae</taxon>
        <taxon>Stachybotrys</taxon>
    </lineage>
</organism>
<dbReference type="EMBL" id="KL659174">
    <property type="protein sequence ID" value="KFA70583.1"/>
    <property type="molecule type" value="Genomic_DNA"/>
</dbReference>
<reference evidence="1 2" key="1">
    <citation type="journal article" date="2014" name="BMC Genomics">
        <title>Comparative genome sequencing reveals chemotype-specific gene clusters in the toxigenic black mold Stachybotrys.</title>
        <authorList>
            <person name="Semeiks J."/>
            <person name="Borek D."/>
            <person name="Otwinowski Z."/>
            <person name="Grishin N.V."/>
        </authorList>
    </citation>
    <scope>NUCLEOTIDE SEQUENCE [LARGE SCALE GENOMIC DNA]</scope>
    <source>
        <strain evidence="1 2">IBT 40285</strain>
    </source>
</reference>
<accession>A0A084R2Z8</accession>
<dbReference type="Proteomes" id="UP000028524">
    <property type="component" value="Unassembled WGS sequence"/>
</dbReference>
<evidence type="ECO:0000313" key="1">
    <source>
        <dbReference type="EMBL" id="KFA70583.1"/>
    </source>
</evidence>
<gene>
    <name evidence="1" type="ORF">S40285_09431</name>
</gene>
<protein>
    <submittedName>
        <fullName evidence="1">Uncharacterized protein</fullName>
    </submittedName>
</protein>
<sequence>MIPTSMSKFLKTILEMLYR</sequence>
<dbReference type="HOGENOM" id="CLU_222247_0_0_1"/>
<dbReference type="AlphaFoldDB" id="A0A084R2Z8"/>
<dbReference type="InParanoid" id="A0A084R2Z8"/>